<feature type="region of interest" description="Disordered" evidence="7">
    <location>
        <begin position="998"/>
        <end position="1019"/>
    </location>
</feature>
<dbReference type="FunFam" id="3.90.190.10:FF:000006">
    <property type="entry name" value="Dual specificity protein phosphatase CDC14B"/>
    <property type="match status" value="1"/>
</dbReference>
<dbReference type="PROSITE" id="PS00383">
    <property type="entry name" value="TYR_PHOSPHATASE_1"/>
    <property type="match status" value="1"/>
</dbReference>
<feature type="compositionally biased region" description="Basic and acidic residues" evidence="7">
    <location>
        <begin position="878"/>
        <end position="889"/>
    </location>
</feature>
<feature type="compositionally biased region" description="Polar residues" evidence="7">
    <location>
        <begin position="1100"/>
        <end position="1113"/>
    </location>
</feature>
<evidence type="ECO:0000256" key="7">
    <source>
        <dbReference type="SAM" id="MobiDB-lite"/>
    </source>
</evidence>
<feature type="compositionally biased region" description="Basic and acidic residues" evidence="7">
    <location>
        <begin position="1085"/>
        <end position="1099"/>
    </location>
</feature>
<organism evidence="10 11">
    <name type="scientific">Dissophora globulifera</name>
    <dbReference type="NCBI Taxonomy" id="979702"/>
    <lineage>
        <taxon>Eukaryota</taxon>
        <taxon>Fungi</taxon>
        <taxon>Fungi incertae sedis</taxon>
        <taxon>Mucoromycota</taxon>
        <taxon>Mortierellomycotina</taxon>
        <taxon>Mortierellomycetes</taxon>
        <taxon>Mortierellales</taxon>
        <taxon>Mortierellaceae</taxon>
        <taxon>Dissophora</taxon>
    </lineage>
</organism>
<protein>
    <recommendedName>
        <fullName evidence="2">protein-tyrosine-phosphatase</fullName>
        <ecNumber evidence="2">3.1.3.48</ecNumber>
    </recommendedName>
</protein>
<feature type="compositionally biased region" description="Pro residues" evidence="7">
    <location>
        <begin position="54"/>
        <end position="63"/>
    </location>
</feature>
<evidence type="ECO:0000259" key="8">
    <source>
        <dbReference type="PROSITE" id="PS50054"/>
    </source>
</evidence>
<dbReference type="PROSITE" id="PS50056">
    <property type="entry name" value="TYR_PHOSPHATASE_2"/>
    <property type="match status" value="1"/>
</dbReference>
<dbReference type="InterPro" id="IPR050561">
    <property type="entry name" value="PTP"/>
</dbReference>
<dbReference type="AlphaFoldDB" id="A0A9P6RUB1"/>
<evidence type="ECO:0000256" key="2">
    <source>
        <dbReference type="ARBA" id="ARBA00013064"/>
    </source>
</evidence>
<keyword evidence="4" id="KW-0378">Hydrolase</keyword>
<dbReference type="Pfam" id="PF00782">
    <property type="entry name" value="DSPc"/>
    <property type="match status" value="1"/>
</dbReference>
<feature type="compositionally biased region" description="Low complexity" evidence="7">
    <location>
        <begin position="466"/>
        <end position="521"/>
    </location>
</feature>
<evidence type="ECO:0000256" key="5">
    <source>
        <dbReference type="ARBA" id="ARBA00022912"/>
    </source>
</evidence>
<feature type="compositionally biased region" description="Basic residues" evidence="7">
    <location>
        <begin position="196"/>
        <end position="211"/>
    </location>
</feature>
<dbReference type="SUPFAM" id="SSF52799">
    <property type="entry name" value="(Phosphotyrosine protein) phosphatases II"/>
    <property type="match status" value="2"/>
</dbReference>
<comment type="similarity">
    <text evidence="1">Belongs to the protein-tyrosine phosphatase family. Non-receptor class CDC14 subfamily.</text>
</comment>
<dbReference type="EC" id="3.1.3.48" evidence="2"/>
<feature type="compositionally biased region" description="Low complexity" evidence="7">
    <location>
        <begin position="1131"/>
        <end position="1152"/>
    </location>
</feature>
<evidence type="ECO:0000256" key="1">
    <source>
        <dbReference type="ARBA" id="ARBA00007315"/>
    </source>
</evidence>
<dbReference type="InterPro" id="IPR003595">
    <property type="entry name" value="Tyr_Pase_cat"/>
</dbReference>
<name>A0A9P6RUB1_9FUNG</name>
<reference evidence="10" key="1">
    <citation type="journal article" date="2020" name="Fungal Divers.">
        <title>Resolving the Mortierellaceae phylogeny through synthesis of multi-gene phylogenetics and phylogenomics.</title>
        <authorList>
            <person name="Vandepol N."/>
            <person name="Liber J."/>
            <person name="Desiro A."/>
            <person name="Na H."/>
            <person name="Kennedy M."/>
            <person name="Barry K."/>
            <person name="Grigoriev I.V."/>
            <person name="Miller A.N."/>
            <person name="O'Donnell K."/>
            <person name="Stajich J.E."/>
            <person name="Bonito G."/>
        </authorList>
    </citation>
    <scope>NUCLEOTIDE SEQUENCE</scope>
    <source>
        <strain evidence="10">REB-010B</strain>
    </source>
</reference>
<sequence>MTTSTSILDSPSATTTTTLAGESSMDAASTTLAQATARSSHSAGVVAGRKHESTPPPLPIPPRSPRHMLPSRKGTTAAPTHVTNPSAKVVSTTDSLRTNGHKVLESEAKTRMRRRESSASSASSSASLAPSVSPMSTSPASALVPGLSSVGANDSAELPSQMCVDCSGMTTDVDMKYPSSEQGQEQGKDHMLGQQHTKHREKVKSRPRRRKGGLDHDADNVLEFIKGHNRLYFMWTCTTPANTRQITYLTIDDYLIYPPFFSDFGPFDIANVFRFCCLMKERFELARSQGKILCLYTKPEDEKRANAAFSICCYMMLLHNQTPDIAYAPLRQIHPAIRPFRDAGSGPCTYTLTILDSLRGLARGLDLGLLNLRDFDVKEYEKYEQVVHGDLNWITPFFIAFAGPKDSMTVEALRRLQRKEAMEERRKARADRERYERQQQIREGAGETNVLLEAWRRGLADDDSGDSATSGSESTLSSPGSSTMASSTSDTRVSDSSSLSSQSSSSSSLSSPSASSSSSSSSDDHSRSITPFPITSLQCSVQPMSNGSNGSTLEEVEYEDHGDDYYTDTTTATTTDSCTASLTLYTGTLKKNQLRRVRTRLSKRFQSVLDYFEQHGVDCVIRLSDKTYDEKHFRIRGIHHVDLVYPDGHCPPLDIVERFLEICEQFIQPQPRAQMQQESLEQDQGLHDDGLASAGAGARKQRGIVAVHCMAGLGRTGTLIAVYLMRHYDMTAREAIAFLRLMRPGSVVGPQQNWLDMNEWWIRQSGNQQHRRHRATVRAQVDYEQVFSGAILGGLYVDGSCLETDVSDVENGVVSGLGLGLGVDRTRDSMALAAIPKTQEDTATSSSITDEYAEGLVSHNDHRLGSSSLTPTLASVAAERESGLSDRHSRIQTKSLLPLSMTEPLSDTSTTTDEDSEDDIEETMAATQTLMVAEQEHIDNKAYVIPVQPRKSIHSAHHPRSPRYVGESLERASLPVPEQSQRITTPLLSNATMAMTSAGAKVSDGRTWSPRTLTSGSHHDRVPWATRAAGLPIASLHSYHAIRNNTDNNNSYHNNSSLEKISDRHGLWGDKANYRNDNFGSSKSSHADNYDHVHNDTGNKNKVGYNDTQTLISTLPRKRAGVVLEDPSSPPSLNSDDNADDLSTTTASSSSSFSRQGRLQHAIQHPRKRRGHRDEMGL</sequence>
<feature type="region of interest" description="Disordered" evidence="7">
    <location>
        <begin position="174"/>
        <end position="215"/>
    </location>
</feature>
<keyword evidence="6" id="KW-0131">Cell cycle</keyword>
<evidence type="ECO:0000256" key="4">
    <source>
        <dbReference type="ARBA" id="ARBA00022801"/>
    </source>
</evidence>
<dbReference type="Proteomes" id="UP000738325">
    <property type="component" value="Unassembled WGS sequence"/>
</dbReference>
<evidence type="ECO:0000313" key="10">
    <source>
        <dbReference type="EMBL" id="KAG0325594.1"/>
    </source>
</evidence>
<dbReference type="Pfam" id="PF14671">
    <property type="entry name" value="DSPn"/>
    <property type="match status" value="1"/>
</dbReference>
<dbReference type="InterPro" id="IPR029260">
    <property type="entry name" value="DSPn"/>
</dbReference>
<gene>
    <name evidence="10" type="primary">CDC14</name>
    <name evidence="10" type="ORF">BGZ99_000420</name>
</gene>
<dbReference type="SMART" id="SM00404">
    <property type="entry name" value="PTPc_motif"/>
    <property type="match status" value="1"/>
</dbReference>
<feature type="region of interest" description="Disordered" evidence="7">
    <location>
        <begin position="1"/>
        <end position="142"/>
    </location>
</feature>
<dbReference type="GO" id="GO:0051301">
    <property type="term" value="P:cell division"/>
    <property type="evidence" value="ECO:0007669"/>
    <property type="project" value="UniProtKB-KW"/>
</dbReference>
<evidence type="ECO:0000259" key="9">
    <source>
        <dbReference type="PROSITE" id="PS50056"/>
    </source>
</evidence>
<dbReference type="InterPro" id="IPR000340">
    <property type="entry name" value="Dual-sp_phosphatase_cat-dom"/>
</dbReference>
<feature type="compositionally biased region" description="Polar residues" evidence="7">
    <location>
        <begin position="1"/>
        <end position="42"/>
    </location>
</feature>
<keyword evidence="11" id="KW-1185">Reference proteome</keyword>
<feature type="compositionally biased region" description="Low complexity" evidence="7">
    <location>
        <begin position="118"/>
        <end position="136"/>
    </location>
</feature>
<accession>A0A9P6RUB1</accession>
<dbReference type="OrthoDB" id="5632at2759"/>
<proteinExistence type="inferred from homology"/>
<dbReference type="PROSITE" id="PS50054">
    <property type="entry name" value="TYR_PHOSPHATASE_DUAL"/>
    <property type="match status" value="1"/>
</dbReference>
<dbReference type="InterPro" id="IPR020422">
    <property type="entry name" value="TYR_PHOSPHATASE_DUAL_dom"/>
</dbReference>
<feature type="domain" description="Tyrosine-protein phosphatase" evidence="8">
    <location>
        <begin position="590"/>
        <end position="767"/>
    </location>
</feature>
<feature type="compositionally biased region" description="Polar residues" evidence="7">
    <location>
        <begin position="73"/>
        <end position="98"/>
    </location>
</feature>
<keyword evidence="3 10" id="KW-0132">Cell division</keyword>
<dbReference type="Gene3D" id="3.90.190.10">
    <property type="entry name" value="Protein tyrosine phosphatase superfamily"/>
    <property type="match status" value="2"/>
</dbReference>
<dbReference type="SMART" id="SM00195">
    <property type="entry name" value="DSPc"/>
    <property type="match status" value="1"/>
</dbReference>
<evidence type="ECO:0000256" key="6">
    <source>
        <dbReference type="ARBA" id="ARBA00023306"/>
    </source>
</evidence>
<dbReference type="GO" id="GO:0004725">
    <property type="term" value="F:protein tyrosine phosphatase activity"/>
    <property type="evidence" value="ECO:0007669"/>
    <property type="project" value="UniProtKB-EC"/>
</dbReference>
<dbReference type="CDD" id="cd17657">
    <property type="entry name" value="CDC14_N"/>
    <property type="match status" value="1"/>
</dbReference>
<evidence type="ECO:0000313" key="11">
    <source>
        <dbReference type="Proteomes" id="UP000738325"/>
    </source>
</evidence>
<keyword evidence="5" id="KW-0904">Protein phosphatase</keyword>
<feature type="region of interest" description="Disordered" evidence="7">
    <location>
        <begin position="877"/>
        <end position="918"/>
    </location>
</feature>
<evidence type="ECO:0000256" key="3">
    <source>
        <dbReference type="ARBA" id="ARBA00022618"/>
    </source>
</evidence>
<feature type="region of interest" description="Disordered" evidence="7">
    <location>
        <begin position="461"/>
        <end position="552"/>
    </location>
</feature>
<dbReference type="InterPro" id="IPR000387">
    <property type="entry name" value="Tyr_Pase_dom"/>
</dbReference>
<feature type="compositionally biased region" description="Polar residues" evidence="7">
    <location>
        <begin position="533"/>
        <end position="552"/>
    </location>
</feature>
<dbReference type="InterPro" id="IPR029021">
    <property type="entry name" value="Prot-tyrosine_phosphatase-like"/>
</dbReference>
<comment type="caution">
    <text evidence="10">The sequence shown here is derived from an EMBL/GenBank/DDBJ whole genome shotgun (WGS) entry which is preliminary data.</text>
</comment>
<dbReference type="InterPro" id="IPR016130">
    <property type="entry name" value="Tyr_Pase_AS"/>
</dbReference>
<feature type="domain" description="Tyrosine specific protein phosphatases" evidence="9">
    <location>
        <begin position="657"/>
        <end position="754"/>
    </location>
</feature>
<dbReference type="PANTHER" id="PTHR23339">
    <property type="entry name" value="TYROSINE SPECIFIC PROTEIN PHOSPHATASE AND DUAL SPECIFICITY PROTEIN PHOSPHATASE"/>
    <property type="match status" value="1"/>
</dbReference>
<dbReference type="EMBL" id="JAAAIP010000108">
    <property type="protein sequence ID" value="KAG0325594.1"/>
    <property type="molecule type" value="Genomic_DNA"/>
</dbReference>
<feature type="region of interest" description="Disordered" evidence="7">
    <location>
        <begin position="1079"/>
        <end position="1178"/>
    </location>
</feature>